<dbReference type="Gene3D" id="3.40.50.300">
    <property type="entry name" value="P-loop containing nucleotide triphosphate hydrolases"/>
    <property type="match status" value="1"/>
</dbReference>
<dbReference type="AlphaFoldDB" id="A0A0C2BQX9"/>
<evidence type="ECO:0000313" key="2">
    <source>
        <dbReference type="Proteomes" id="UP000031572"/>
    </source>
</evidence>
<dbReference type="InterPro" id="IPR052732">
    <property type="entry name" value="Cell-binding_unc_protein"/>
</dbReference>
<organism evidence="1 2">
    <name type="scientific">Noviherbaspirillum autotrophicum</name>
    <dbReference type="NCBI Taxonomy" id="709839"/>
    <lineage>
        <taxon>Bacteria</taxon>
        <taxon>Pseudomonadati</taxon>
        <taxon>Pseudomonadota</taxon>
        <taxon>Betaproteobacteria</taxon>
        <taxon>Burkholderiales</taxon>
        <taxon>Oxalobacteraceae</taxon>
        <taxon>Noviherbaspirillum</taxon>
    </lineage>
</organism>
<proteinExistence type="predicted"/>
<dbReference type="Pfam" id="PF13671">
    <property type="entry name" value="AAA_33"/>
    <property type="match status" value="1"/>
</dbReference>
<comment type="caution">
    <text evidence="1">The sequence shown here is derived from an EMBL/GenBank/DDBJ whole genome shotgun (WGS) entry which is preliminary data.</text>
</comment>
<gene>
    <name evidence="1" type="ORF">TSA66_12855</name>
</gene>
<dbReference type="InterPro" id="IPR011009">
    <property type="entry name" value="Kinase-like_dom_sf"/>
</dbReference>
<dbReference type="EMBL" id="JWJG01000028">
    <property type="protein sequence ID" value="KIF83705.1"/>
    <property type="molecule type" value="Genomic_DNA"/>
</dbReference>
<dbReference type="PANTHER" id="PTHR43883">
    <property type="entry name" value="SLR0207 PROTEIN"/>
    <property type="match status" value="1"/>
</dbReference>
<reference evidence="1 2" key="1">
    <citation type="submission" date="2014-12" db="EMBL/GenBank/DDBJ databases">
        <title>Denitrispirillum autotrophicum gen. nov., sp. nov., Denitrifying, Facultatively Autotrophic Bacteria Isolated from Rice Paddy Soil.</title>
        <authorList>
            <person name="Ishii S."/>
            <person name="Ashida N."/>
            <person name="Ohno H."/>
            <person name="Otsuka S."/>
            <person name="Yokota A."/>
            <person name="Senoo K."/>
        </authorList>
    </citation>
    <scope>NUCLEOTIDE SEQUENCE [LARGE SCALE GENOMIC DNA]</scope>
    <source>
        <strain evidence="1 2">TSA66</strain>
    </source>
</reference>
<evidence type="ECO:0008006" key="3">
    <source>
        <dbReference type="Google" id="ProtNLM"/>
    </source>
</evidence>
<name>A0A0C2BQX9_9BURK</name>
<sequence>MEREHGRVECFETHISWVLVAEEFAYKFKKALRFDFLDFSTLEARQFYCREEVRLNRRLAPALYLGVLDIGGTAEHPLPGQGEAIDYCVQMRAFPQDALWTSRLRENLLTGEEIDDLACRVGQFHLAAPSASADSCWGDAAQLRQVANDNFVQIAASTHGAADDVQERVMQLLLRLEALFAMRKRGGFVREGHGDLHGGNIVTLDGKAQAFDCIEFNEGLRWIDVINDIAFIYMDLRFRGRGDLAARCLNRYLETTGDYEGVRLLRYYQVQRALVRSKIALLHAAQAGISRQEAVVHEDEGMRYLDYAARELAAAPAAIMITHGFSGSGKSVFARHVVECVGAVQLRSDVERKRLHRALPSSAPDHPTADGLYSEEATRSTYGRLLELAHTLALEGVPVVVDAAFLKQPQRRQFMALADELNVPFAIFDLRASEATMRSRVAKRKAQAMDASDAGVEVLLHQLHHHDPLSDDELRFTVPVDAESGIGLADVRSLCARIGVGR</sequence>
<protein>
    <recommendedName>
        <fullName evidence="3">Aminoglycoside phosphotransferase domain-containing protein</fullName>
    </recommendedName>
</protein>
<dbReference type="Proteomes" id="UP000031572">
    <property type="component" value="Unassembled WGS sequence"/>
</dbReference>
<dbReference type="PANTHER" id="PTHR43883:SF1">
    <property type="entry name" value="GLUCONOKINASE"/>
    <property type="match status" value="1"/>
</dbReference>
<evidence type="ECO:0000313" key="1">
    <source>
        <dbReference type="EMBL" id="KIF83705.1"/>
    </source>
</evidence>
<dbReference type="InterPro" id="IPR027417">
    <property type="entry name" value="P-loop_NTPase"/>
</dbReference>
<dbReference type="STRING" id="709839.TSA66_12855"/>
<dbReference type="SUPFAM" id="SSF56112">
    <property type="entry name" value="Protein kinase-like (PK-like)"/>
    <property type="match status" value="1"/>
</dbReference>
<keyword evidence="2" id="KW-1185">Reference proteome</keyword>
<dbReference type="SUPFAM" id="SSF52540">
    <property type="entry name" value="P-loop containing nucleoside triphosphate hydrolases"/>
    <property type="match status" value="1"/>
</dbReference>
<accession>A0A0C2BQX9</accession>